<dbReference type="PANTHER" id="PTHR42776:SF4">
    <property type="entry name" value="ACYLAMINO-ACID-RELEASING ENZYME"/>
    <property type="match status" value="1"/>
</dbReference>
<dbReference type="Pfam" id="PF00326">
    <property type="entry name" value="Peptidase_S9"/>
    <property type="match status" value="1"/>
</dbReference>
<proteinExistence type="inferred from homology"/>
<dbReference type="EMBL" id="JAAAHY010001489">
    <property type="protein sequence ID" value="KAF9948763.1"/>
    <property type="molecule type" value="Genomic_DNA"/>
</dbReference>
<reference evidence="5" key="1">
    <citation type="journal article" date="2020" name="Fungal Divers.">
        <title>Resolving the Mortierellaceae phylogeny through synthesis of multi-gene phylogenetics and phylogenomics.</title>
        <authorList>
            <person name="Vandepol N."/>
            <person name="Liber J."/>
            <person name="Desiro A."/>
            <person name="Na H."/>
            <person name="Kennedy M."/>
            <person name="Barry K."/>
            <person name="Grigoriev I.V."/>
            <person name="Miller A.N."/>
            <person name="O'Donnell K."/>
            <person name="Stajich J.E."/>
            <person name="Bonito G."/>
        </authorList>
    </citation>
    <scope>NUCLEOTIDE SEQUENCE</scope>
    <source>
        <strain evidence="5">CK1249</strain>
    </source>
</reference>
<protein>
    <recommendedName>
        <fullName evidence="3">Dipeptidyl-peptidase V</fullName>
    </recommendedName>
</protein>
<evidence type="ECO:0000313" key="5">
    <source>
        <dbReference type="EMBL" id="KAF9948763.1"/>
    </source>
</evidence>
<evidence type="ECO:0000256" key="1">
    <source>
        <dbReference type="ARBA" id="ARBA00010040"/>
    </source>
</evidence>
<organism evidence="5 6">
    <name type="scientific">Mortierella alpina</name>
    <name type="common">Oleaginous fungus</name>
    <name type="synonym">Mortierella renispora</name>
    <dbReference type="NCBI Taxonomy" id="64518"/>
    <lineage>
        <taxon>Eukaryota</taxon>
        <taxon>Fungi</taxon>
        <taxon>Fungi incertae sedis</taxon>
        <taxon>Mucoromycota</taxon>
        <taxon>Mortierellomycotina</taxon>
        <taxon>Mortierellomycetes</taxon>
        <taxon>Mortierellales</taxon>
        <taxon>Mortierellaceae</taxon>
        <taxon>Mortierella</taxon>
    </lineage>
</organism>
<gene>
    <name evidence="5" type="ORF">BGZ70_002062</name>
</gene>
<dbReference type="Proteomes" id="UP000738359">
    <property type="component" value="Unassembled WGS sequence"/>
</dbReference>
<evidence type="ECO:0000256" key="3">
    <source>
        <dbReference type="ARBA" id="ARBA00032829"/>
    </source>
</evidence>
<dbReference type="OrthoDB" id="43744at2759"/>
<feature type="non-terminal residue" evidence="5">
    <location>
        <position position="1"/>
    </location>
</feature>
<dbReference type="GO" id="GO:0006508">
    <property type="term" value="P:proteolysis"/>
    <property type="evidence" value="ECO:0007669"/>
    <property type="project" value="InterPro"/>
</dbReference>
<dbReference type="PANTHER" id="PTHR42776">
    <property type="entry name" value="SERINE PEPTIDASE S9 FAMILY MEMBER"/>
    <property type="match status" value="1"/>
</dbReference>
<dbReference type="Gene3D" id="3.40.50.1820">
    <property type="entry name" value="alpha/beta hydrolase"/>
    <property type="match status" value="1"/>
</dbReference>
<comment type="similarity">
    <text evidence="1">Belongs to the peptidase S9C family.</text>
</comment>
<evidence type="ECO:0000256" key="2">
    <source>
        <dbReference type="ARBA" id="ARBA00022801"/>
    </source>
</evidence>
<evidence type="ECO:0000259" key="4">
    <source>
        <dbReference type="Pfam" id="PF00326"/>
    </source>
</evidence>
<dbReference type="GO" id="GO:0004252">
    <property type="term" value="F:serine-type endopeptidase activity"/>
    <property type="evidence" value="ECO:0007669"/>
    <property type="project" value="TreeGrafter"/>
</dbReference>
<evidence type="ECO:0000313" key="6">
    <source>
        <dbReference type="Proteomes" id="UP000738359"/>
    </source>
</evidence>
<sequence length="165" mass="17713">AAVVRNPVTDIPALTSVSDIGEWGYAVTGLAFDMEAPPLATLADPEVFRQLREASPMHHVEKVAAPTLMLIGTGDRRVPPSQGVSWWQARQNKIRKEQVHGPAAVNRIQTFDGTGHALDSVEAESNSTYSLASFLVEFTRVEHPLVVGSVDVAGRQGEGGRGAFI</sequence>
<dbReference type="SUPFAM" id="SSF53474">
    <property type="entry name" value="alpha/beta-Hydrolases"/>
    <property type="match status" value="1"/>
</dbReference>
<comment type="caution">
    <text evidence="5">The sequence shown here is derived from an EMBL/GenBank/DDBJ whole genome shotgun (WGS) entry which is preliminary data.</text>
</comment>
<name>A0A9P6IVC8_MORAP</name>
<keyword evidence="2" id="KW-0378">Hydrolase</keyword>
<dbReference type="InterPro" id="IPR029058">
    <property type="entry name" value="AB_hydrolase_fold"/>
</dbReference>
<keyword evidence="6" id="KW-1185">Reference proteome</keyword>
<feature type="domain" description="Peptidase S9 prolyl oligopeptidase catalytic" evidence="4">
    <location>
        <begin position="44"/>
        <end position="137"/>
    </location>
</feature>
<accession>A0A9P6IVC8</accession>
<dbReference type="InterPro" id="IPR001375">
    <property type="entry name" value="Peptidase_S9_cat"/>
</dbReference>
<dbReference type="AlphaFoldDB" id="A0A9P6IVC8"/>